<evidence type="ECO:0000256" key="5">
    <source>
        <dbReference type="ARBA" id="ARBA00023163"/>
    </source>
</evidence>
<dbReference type="EMBL" id="CAEZUL010000215">
    <property type="protein sequence ID" value="CAB4611020.1"/>
    <property type="molecule type" value="Genomic_DNA"/>
</dbReference>
<evidence type="ECO:0000256" key="4">
    <source>
        <dbReference type="ARBA" id="ARBA00023125"/>
    </source>
</evidence>
<evidence type="ECO:0000256" key="1">
    <source>
        <dbReference type="ARBA" id="ARBA00022491"/>
    </source>
</evidence>
<accession>A0A6J6HDM7</accession>
<dbReference type="PANTHER" id="PTHR35401:SF1">
    <property type="entry name" value="CYTOPLASMIC PROTEIN"/>
    <property type="match status" value="1"/>
</dbReference>
<protein>
    <submittedName>
        <fullName evidence="6">Unannotated protein</fullName>
    </submittedName>
</protein>
<keyword evidence="4" id="KW-0238">DNA-binding</keyword>
<dbReference type="AlphaFoldDB" id="A0A6J6HDM7"/>
<dbReference type="GO" id="GO:0006355">
    <property type="term" value="P:regulation of DNA-templated transcription"/>
    <property type="evidence" value="ECO:0007669"/>
    <property type="project" value="InterPro"/>
</dbReference>
<dbReference type="SUPFAM" id="SSF47598">
    <property type="entry name" value="Ribbon-helix-helix"/>
    <property type="match status" value="1"/>
</dbReference>
<dbReference type="GO" id="GO:0003677">
    <property type="term" value="F:DNA binding"/>
    <property type="evidence" value="ECO:0007669"/>
    <property type="project" value="UniProtKB-KW"/>
</dbReference>
<dbReference type="PANTHER" id="PTHR35401">
    <property type="entry name" value="COPG FAMILY HELIX-TURN-HELIX PROTEIN-RELATED-RELATED"/>
    <property type="match status" value="1"/>
</dbReference>
<keyword evidence="5" id="KW-0804">Transcription</keyword>
<evidence type="ECO:0000256" key="2">
    <source>
        <dbReference type="ARBA" id="ARBA00022649"/>
    </source>
</evidence>
<evidence type="ECO:0000313" key="6">
    <source>
        <dbReference type="EMBL" id="CAB4611020.1"/>
    </source>
</evidence>
<dbReference type="InterPro" id="IPR010985">
    <property type="entry name" value="Ribbon_hlx_hlx"/>
</dbReference>
<reference evidence="6" key="1">
    <citation type="submission" date="2020-05" db="EMBL/GenBank/DDBJ databases">
        <authorList>
            <person name="Chiriac C."/>
            <person name="Salcher M."/>
            <person name="Ghai R."/>
            <person name="Kavagutti S V."/>
        </authorList>
    </citation>
    <scope>NUCLEOTIDE SEQUENCE</scope>
</reference>
<dbReference type="Gene3D" id="1.20.5.780">
    <property type="entry name" value="Single helix bin"/>
    <property type="match status" value="1"/>
</dbReference>
<dbReference type="InterPro" id="IPR014795">
    <property type="entry name" value="TacA_1-like"/>
</dbReference>
<sequence length="98" mass="10946">MTASPDSTPTRTARLEVRLTNDERALIQRAAAETGVDVSAFVVGRTLVEAQRVLADRERVVLPVADVAWWNELMNRPAQTLPGLQELFTRTSPWDTNE</sequence>
<name>A0A6J6HDM7_9ZZZZ</name>
<evidence type="ECO:0000256" key="3">
    <source>
        <dbReference type="ARBA" id="ARBA00023015"/>
    </source>
</evidence>
<dbReference type="Pfam" id="PF08681">
    <property type="entry name" value="TacA1"/>
    <property type="match status" value="1"/>
</dbReference>
<keyword evidence="2" id="KW-1277">Toxin-antitoxin system</keyword>
<keyword evidence="3" id="KW-0805">Transcription regulation</keyword>
<keyword evidence="1" id="KW-0678">Repressor</keyword>
<gene>
    <name evidence="6" type="ORF">UFOPK1808_01366</name>
</gene>
<organism evidence="6">
    <name type="scientific">freshwater metagenome</name>
    <dbReference type="NCBI Taxonomy" id="449393"/>
    <lineage>
        <taxon>unclassified sequences</taxon>
        <taxon>metagenomes</taxon>
        <taxon>ecological metagenomes</taxon>
    </lineage>
</organism>
<proteinExistence type="predicted"/>